<feature type="domain" description="Tyr recombinase" evidence="4">
    <location>
        <begin position="165"/>
        <end position="367"/>
    </location>
</feature>
<dbReference type="HOGENOM" id="CLU_027562_17_6_9"/>
<gene>
    <name evidence="5" type="ORF">HMPREF0519_0388</name>
</gene>
<dbReference type="InterPro" id="IPR002104">
    <property type="entry name" value="Integrase_catalytic"/>
</dbReference>
<dbReference type="Proteomes" id="UP000003752">
    <property type="component" value="Unassembled WGS sequence"/>
</dbReference>
<dbReference type="Gene3D" id="1.10.150.130">
    <property type="match status" value="1"/>
</dbReference>
<keyword evidence="6" id="KW-1185">Reference proteome</keyword>
<dbReference type="PROSITE" id="PS51898">
    <property type="entry name" value="TYR_RECOMBINASE"/>
    <property type="match status" value="1"/>
</dbReference>
<proteinExistence type="inferred from homology"/>
<dbReference type="PANTHER" id="PTHR30349">
    <property type="entry name" value="PHAGE INTEGRASE-RELATED"/>
    <property type="match status" value="1"/>
</dbReference>
<dbReference type="GO" id="GO:0015074">
    <property type="term" value="P:DNA integration"/>
    <property type="evidence" value="ECO:0007669"/>
    <property type="project" value="InterPro"/>
</dbReference>
<name>C0XGM7_LENH9</name>
<dbReference type="CDD" id="cd01189">
    <property type="entry name" value="INT_ICEBs1_C_like"/>
    <property type="match status" value="1"/>
</dbReference>
<evidence type="ECO:0000256" key="1">
    <source>
        <dbReference type="ARBA" id="ARBA00008857"/>
    </source>
</evidence>
<dbReference type="InterPro" id="IPR050090">
    <property type="entry name" value="Tyrosine_recombinase_XerCD"/>
</dbReference>
<reference evidence="5 6" key="1">
    <citation type="submission" date="2009-01" db="EMBL/GenBank/DDBJ databases">
        <authorList>
            <person name="Qin X."/>
            <person name="Bachman B."/>
            <person name="Battles P."/>
            <person name="Bell A."/>
            <person name="Bess C."/>
            <person name="Bickham C."/>
            <person name="Chaboub L."/>
            <person name="Chen D."/>
            <person name="Coyle M."/>
            <person name="Deiros D.R."/>
            <person name="Dinh H."/>
            <person name="Forbes L."/>
            <person name="Fowler G."/>
            <person name="Francisco L."/>
            <person name="Fu Q."/>
            <person name="Gubbala S."/>
            <person name="Hale W."/>
            <person name="Han Y."/>
            <person name="Hemphill L."/>
            <person name="Highlander S.K."/>
            <person name="Hirani K."/>
            <person name="Hogues M."/>
            <person name="Jackson L."/>
            <person name="Jakkamsetti A."/>
            <person name="Javaid M."/>
            <person name="Jiang H."/>
            <person name="Korchina V."/>
            <person name="Kovar C."/>
            <person name="Lara F."/>
            <person name="Lee S."/>
            <person name="Mata R."/>
            <person name="Mathew T."/>
            <person name="Moen C."/>
            <person name="Morales K."/>
            <person name="Munidasa M."/>
            <person name="Nazareth L."/>
            <person name="Ngo R."/>
            <person name="Nguyen L."/>
            <person name="Okwuonu G."/>
            <person name="Ongeri F."/>
            <person name="Patil S."/>
            <person name="Petrosino J."/>
            <person name="Pham C."/>
            <person name="Pham P."/>
            <person name="Pu L.-L."/>
            <person name="Puazo M."/>
            <person name="Raj R."/>
            <person name="Reid J."/>
            <person name="Rouhana J."/>
            <person name="Saada N."/>
            <person name="Shang Y."/>
            <person name="Simmons D."/>
            <person name="Thornton R."/>
            <person name="Warren J."/>
            <person name="Weissenberger G."/>
            <person name="Zhang J."/>
            <person name="Zhang L."/>
            <person name="Zhou C."/>
            <person name="Zhu D."/>
            <person name="Muzny D."/>
            <person name="Worley K."/>
            <person name="Gibbs R."/>
        </authorList>
    </citation>
    <scope>NUCLEOTIDE SEQUENCE [LARGE SCALE GENOMIC DNA]</scope>
    <source>
        <strain evidence="6">ATCC 8290 / DSM 20176 / CCUG 30140 / JCM 1155 / KCTC 3500 / NBRC 15886 / NCIMB 8040 / NRRL B-1843 / 9</strain>
    </source>
</reference>
<dbReference type="PATRIC" id="fig|1423757.3.peg.2611"/>
<dbReference type="Pfam" id="PF14657">
    <property type="entry name" value="Arm-DNA-bind_4"/>
    <property type="match status" value="1"/>
</dbReference>
<sequence>MASIYKRANGNWIARVSYKENGEYRRINQGGFRTRKLAQTWATEVENRRNKGNVLAYSETFLPDFFNKWYQTFKSPKGLADNTVQIYAFTKHVLANSSLNMPLKEITFTDYQQFFNQLGKRYSVSSLRQVNTIIRACVRKALQMRQIPYNFTDDVEISGKASAPLSSKYLEVDDIKKLTDYCVANIQELTDVSKMAILFSLLTGARFAEVAGMTWDCVNFREKTITINKTIGMQSRTFEKTKNSSSIRTLSIDLTLLTMLQKWKLISDHHMLKVGFKNPMNLVFYTPFHRPLYNSMVNNDLKKICRKNLSREISFHGLRHSHASYLIAKGISVQYVSKRLGHKSIGTTQNVYIHFLKAAETKENEQAQKMLNEL</sequence>
<dbReference type="GO" id="GO:0006310">
    <property type="term" value="P:DNA recombination"/>
    <property type="evidence" value="ECO:0007669"/>
    <property type="project" value="UniProtKB-KW"/>
</dbReference>
<dbReference type="InterPro" id="IPR028259">
    <property type="entry name" value="AP2-like_int_N"/>
</dbReference>
<dbReference type="PANTHER" id="PTHR30349:SF64">
    <property type="entry name" value="PROPHAGE INTEGRASE INTD-RELATED"/>
    <property type="match status" value="1"/>
</dbReference>
<dbReference type="InterPro" id="IPR010998">
    <property type="entry name" value="Integrase_recombinase_N"/>
</dbReference>
<protein>
    <submittedName>
        <fullName evidence="5">Site-specific recombinase, phage integrase family</fullName>
    </submittedName>
</protein>
<keyword evidence="3" id="KW-0233">DNA recombination</keyword>
<comment type="similarity">
    <text evidence="1">Belongs to the 'phage' integrase family.</text>
</comment>
<dbReference type="GO" id="GO:0003677">
    <property type="term" value="F:DNA binding"/>
    <property type="evidence" value="ECO:0007669"/>
    <property type="project" value="UniProtKB-KW"/>
</dbReference>
<evidence type="ECO:0000259" key="4">
    <source>
        <dbReference type="PROSITE" id="PS51898"/>
    </source>
</evidence>
<dbReference type="InterPro" id="IPR011010">
    <property type="entry name" value="DNA_brk_join_enz"/>
</dbReference>
<dbReference type="AlphaFoldDB" id="C0XGM7"/>
<dbReference type="Gene3D" id="1.10.443.10">
    <property type="entry name" value="Intergrase catalytic core"/>
    <property type="match status" value="1"/>
</dbReference>
<dbReference type="SUPFAM" id="SSF56349">
    <property type="entry name" value="DNA breaking-rejoining enzymes"/>
    <property type="match status" value="1"/>
</dbReference>
<dbReference type="EMBL" id="ACGP01000088">
    <property type="protein sequence ID" value="EEI25439.1"/>
    <property type="molecule type" value="Genomic_DNA"/>
</dbReference>
<accession>C0XGM7</accession>
<dbReference type="Pfam" id="PF00589">
    <property type="entry name" value="Phage_integrase"/>
    <property type="match status" value="1"/>
</dbReference>
<dbReference type="RefSeq" id="WP_003635253.1">
    <property type="nucleotide sequence ID" value="NZ_AZDF01000009.1"/>
</dbReference>
<evidence type="ECO:0000256" key="2">
    <source>
        <dbReference type="ARBA" id="ARBA00023125"/>
    </source>
</evidence>
<evidence type="ECO:0000256" key="3">
    <source>
        <dbReference type="ARBA" id="ARBA00023172"/>
    </source>
</evidence>
<organism evidence="5 6">
    <name type="scientific">Lentilactobacillus hilgardii (strain ATCC 8290 / DSM 20176 / CCUG 30140 / JCM 1155 / KCTC 3500 / NBRC 15886 / NCIMB 8040 / NRRL B-1843 / 9)</name>
    <dbReference type="NCBI Taxonomy" id="1423757"/>
    <lineage>
        <taxon>Bacteria</taxon>
        <taxon>Bacillati</taxon>
        <taxon>Bacillota</taxon>
        <taxon>Bacilli</taxon>
        <taxon>Lactobacillales</taxon>
        <taxon>Lactobacillaceae</taxon>
        <taxon>Lentilactobacillus</taxon>
    </lineage>
</organism>
<keyword evidence="2" id="KW-0238">DNA-binding</keyword>
<dbReference type="InterPro" id="IPR013762">
    <property type="entry name" value="Integrase-like_cat_sf"/>
</dbReference>
<evidence type="ECO:0000313" key="6">
    <source>
        <dbReference type="Proteomes" id="UP000003752"/>
    </source>
</evidence>
<evidence type="ECO:0000313" key="5">
    <source>
        <dbReference type="EMBL" id="EEI25439.1"/>
    </source>
</evidence>
<comment type="caution">
    <text evidence="5">The sequence shown here is derived from an EMBL/GenBank/DDBJ whole genome shotgun (WGS) entry which is preliminary data.</text>
</comment>